<dbReference type="EMBL" id="NMUH01003915">
    <property type="protein sequence ID" value="MQM07617.1"/>
    <property type="molecule type" value="Genomic_DNA"/>
</dbReference>
<sequence length="62" mass="7398">MLSGSMMENEVGLVQCMWILSENVIMLYIYEQHIINISEMEYVSVREEKDISDWELFLVCFD</sequence>
<dbReference type="AlphaFoldDB" id="A0A843WJ45"/>
<evidence type="ECO:0000313" key="2">
    <source>
        <dbReference type="Proteomes" id="UP000652761"/>
    </source>
</evidence>
<comment type="caution">
    <text evidence="1">The sequence shown here is derived from an EMBL/GenBank/DDBJ whole genome shotgun (WGS) entry which is preliminary data.</text>
</comment>
<protein>
    <submittedName>
        <fullName evidence="1">Uncharacterized protein</fullName>
    </submittedName>
</protein>
<reference evidence="1" key="1">
    <citation type="submission" date="2017-07" db="EMBL/GenBank/DDBJ databases">
        <title>Taro Niue Genome Assembly and Annotation.</title>
        <authorList>
            <person name="Atibalentja N."/>
            <person name="Keating K."/>
            <person name="Fields C.J."/>
        </authorList>
    </citation>
    <scope>NUCLEOTIDE SEQUENCE</scope>
    <source>
        <strain evidence="1">Niue_2</strain>
        <tissue evidence="1">Leaf</tissue>
    </source>
</reference>
<gene>
    <name evidence="1" type="ORF">Taro_040459</name>
</gene>
<name>A0A843WJ45_COLES</name>
<accession>A0A843WJ45</accession>
<organism evidence="1 2">
    <name type="scientific">Colocasia esculenta</name>
    <name type="common">Wild taro</name>
    <name type="synonym">Arum esculentum</name>
    <dbReference type="NCBI Taxonomy" id="4460"/>
    <lineage>
        <taxon>Eukaryota</taxon>
        <taxon>Viridiplantae</taxon>
        <taxon>Streptophyta</taxon>
        <taxon>Embryophyta</taxon>
        <taxon>Tracheophyta</taxon>
        <taxon>Spermatophyta</taxon>
        <taxon>Magnoliopsida</taxon>
        <taxon>Liliopsida</taxon>
        <taxon>Araceae</taxon>
        <taxon>Aroideae</taxon>
        <taxon>Colocasieae</taxon>
        <taxon>Colocasia</taxon>
    </lineage>
</organism>
<keyword evidence="2" id="KW-1185">Reference proteome</keyword>
<dbReference type="Proteomes" id="UP000652761">
    <property type="component" value="Unassembled WGS sequence"/>
</dbReference>
<proteinExistence type="predicted"/>
<evidence type="ECO:0000313" key="1">
    <source>
        <dbReference type="EMBL" id="MQM07617.1"/>
    </source>
</evidence>